<dbReference type="PROSITE" id="PS00455">
    <property type="entry name" value="AMP_BINDING"/>
    <property type="match status" value="1"/>
</dbReference>
<name>A0A7H8QMR4_TALRU</name>
<proteinExistence type="predicted"/>
<dbReference type="Proteomes" id="UP000509510">
    <property type="component" value="Chromosome I"/>
</dbReference>
<evidence type="ECO:0000313" key="5">
    <source>
        <dbReference type="Proteomes" id="UP000509510"/>
    </source>
</evidence>
<evidence type="ECO:0000259" key="3">
    <source>
        <dbReference type="Pfam" id="PF13193"/>
    </source>
</evidence>
<feature type="domain" description="AMP-binding enzyme C-terminal" evidence="3">
    <location>
        <begin position="484"/>
        <end position="561"/>
    </location>
</feature>
<keyword evidence="1" id="KW-0812">Transmembrane</keyword>
<dbReference type="PANTHER" id="PTHR24096">
    <property type="entry name" value="LONG-CHAIN-FATTY-ACID--COA LIGASE"/>
    <property type="match status" value="1"/>
</dbReference>
<dbReference type="InterPro" id="IPR025110">
    <property type="entry name" value="AMP-bd_C"/>
</dbReference>
<sequence>MVVKSKHTIDIPQCSLPTLIFGSPHEPLPRDKGCLFDHLHPKTRFLSRHTYRLWAQRLATGLRAAGLQRGDRVVVFSTNHLFYPVIFMGVMMAGGIFSGCNPTYSRQELAHQIRDADPAFVFTQGGEPLRVCREAIKSITSEQYRAQYEKHTFVADDRIFDSLNQPGEQGQPYWSSLFASEAEGSRFVWDSLTEPNEAKNTIVALNYSSGTTGLSKGVEITHGNYVSNIVQYDYITAAVDPVYDAEVKRTQTLLCFLPLYHAMAQMLFLGVAQYRGAPVYIMEKFDFLTALQNVEKFRITDLTLVPPVVVMLAKRAETKKFDLSSVVRLGSGAAPLSREVSEEAENLWPKGVINIKQGWGMTEVTCSLLGWEPNQTSTDNSVGWPNPNSEAKIMTLPDEAADSDDLSTRKELGANQSGELWVRGPQVMRGYWKNPKATANTLTPDGWLRTGDIAYYDKEGKFYIAGRLKELIKVKGLQVAPAELDGVCLECDGVADAAVVGVTIDNQEHPRAYIVLQEGFPATKATAEKIVSQSNAKLSQHKRLTGGIVFVDTLPKNPSGKILRRLLRDQAQKEVQAEQSNKKIKASL</sequence>
<dbReference type="GO" id="GO:0016405">
    <property type="term" value="F:CoA-ligase activity"/>
    <property type="evidence" value="ECO:0007669"/>
    <property type="project" value="TreeGrafter"/>
</dbReference>
<evidence type="ECO:0000313" key="4">
    <source>
        <dbReference type="EMBL" id="QKX54831.1"/>
    </source>
</evidence>
<keyword evidence="1" id="KW-1133">Transmembrane helix</keyword>
<dbReference type="KEGG" id="trg:TRUGW13939_01920"/>
<dbReference type="EMBL" id="CP055898">
    <property type="protein sequence ID" value="QKX54831.1"/>
    <property type="molecule type" value="Genomic_DNA"/>
</dbReference>
<dbReference type="PANTHER" id="PTHR24096:SF424">
    <property type="entry name" value="ACETYL-COA SYNTHETASE-LIKE PROTEIN-RELATED"/>
    <property type="match status" value="1"/>
</dbReference>
<accession>A0A7H8QMR4</accession>
<dbReference type="Pfam" id="PF13193">
    <property type="entry name" value="AMP-binding_C"/>
    <property type="match status" value="1"/>
</dbReference>
<dbReference type="Gene3D" id="3.30.300.30">
    <property type="match status" value="1"/>
</dbReference>
<dbReference type="GeneID" id="55989430"/>
<reference evidence="5" key="1">
    <citation type="submission" date="2020-06" db="EMBL/GenBank/DDBJ databases">
        <title>A chromosome-scale genome assembly of Talaromyces rugulosus W13939.</title>
        <authorList>
            <person name="Wang B."/>
            <person name="Guo L."/>
            <person name="Ye K."/>
            <person name="Wang L."/>
        </authorList>
    </citation>
    <scope>NUCLEOTIDE SEQUENCE [LARGE SCALE GENOMIC DNA]</scope>
    <source>
        <strain evidence="5">W13939</strain>
    </source>
</reference>
<dbReference type="AlphaFoldDB" id="A0A7H8QMR4"/>
<dbReference type="SUPFAM" id="SSF56801">
    <property type="entry name" value="Acetyl-CoA synthetase-like"/>
    <property type="match status" value="1"/>
</dbReference>
<dbReference type="InterPro" id="IPR020845">
    <property type="entry name" value="AMP-binding_CS"/>
</dbReference>
<evidence type="ECO:0000259" key="2">
    <source>
        <dbReference type="Pfam" id="PF00501"/>
    </source>
</evidence>
<dbReference type="InterPro" id="IPR042099">
    <property type="entry name" value="ANL_N_sf"/>
</dbReference>
<dbReference type="RefSeq" id="XP_035341010.1">
    <property type="nucleotide sequence ID" value="XM_035485117.1"/>
</dbReference>
<organism evidence="4 5">
    <name type="scientific">Talaromyces rugulosus</name>
    <name type="common">Penicillium rugulosum</name>
    <dbReference type="NCBI Taxonomy" id="121627"/>
    <lineage>
        <taxon>Eukaryota</taxon>
        <taxon>Fungi</taxon>
        <taxon>Dikarya</taxon>
        <taxon>Ascomycota</taxon>
        <taxon>Pezizomycotina</taxon>
        <taxon>Eurotiomycetes</taxon>
        <taxon>Eurotiomycetidae</taxon>
        <taxon>Eurotiales</taxon>
        <taxon>Trichocomaceae</taxon>
        <taxon>Talaromyces</taxon>
        <taxon>Talaromyces sect. Islandici</taxon>
    </lineage>
</organism>
<evidence type="ECO:0000256" key="1">
    <source>
        <dbReference type="SAM" id="Phobius"/>
    </source>
</evidence>
<dbReference type="InterPro" id="IPR000873">
    <property type="entry name" value="AMP-dep_synth/lig_dom"/>
</dbReference>
<dbReference type="Pfam" id="PF00501">
    <property type="entry name" value="AMP-binding"/>
    <property type="match status" value="1"/>
</dbReference>
<protein>
    <recommendedName>
        <fullName evidence="6">AMP-dependent synthetase/ligase domain-containing protein</fullName>
    </recommendedName>
</protein>
<feature type="transmembrane region" description="Helical" evidence="1">
    <location>
        <begin position="81"/>
        <end position="99"/>
    </location>
</feature>
<dbReference type="Gene3D" id="3.40.50.12780">
    <property type="entry name" value="N-terminal domain of ligase-like"/>
    <property type="match status" value="1"/>
</dbReference>
<gene>
    <name evidence="4" type="ORF">TRUGW13939_01920</name>
</gene>
<dbReference type="InterPro" id="IPR045851">
    <property type="entry name" value="AMP-bd_C_sf"/>
</dbReference>
<keyword evidence="1" id="KW-0472">Membrane</keyword>
<dbReference type="OrthoDB" id="6509636at2759"/>
<evidence type="ECO:0008006" key="6">
    <source>
        <dbReference type="Google" id="ProtNLM"/>
    </source>
</evidence>
<feature type="domain" description="AMP-dependent synthetase/ligase" evidence="2">
    <location>
        <begin position="44"/>
        <end position="432"/>
    </location>
</feature>
<keyword evidence="5" id="KW-1185">Reference proteome</keyword>
<dbReference type="CDD" id="cd05911">
    <property type="entry name" value="Firefly_Luc_like"/>
    <property type="match status" value="1"/>
</dbReference>